<sequence length="208" mass="23509">MSSTVNVPKTFGALLVGAFFASFLAGGVSLQTLLYYRLYPSDSTDIKTLVFMIWLLDTCHTGLIWGSLWEYFVGYYGRQTMIDYIPTALALSITFTGVLTFLVQSFFAHRIFLLSKRNWFLVVPLVSLAFLRLVSAASTTGTMLHYRSFLEFRHHVRWLFTLGLAQKMPVPLKEAGRLLLLVNNHPHLFSSRSMSKEACSIPPTLLLS</sequence>
<name>A0A6A4H290_9AGAR</name>
<dbReference type="Proteomes" id="UP000799118">
    <property type="component" value="Unassembled WGS sequence"/>
</dbReference>
<feature type="transmembrane region" description="Helical" evidence="1">
    <location>
        <begin position="119"/>
        <end position="138"/>
    </location>
</feature>
<dbReference type="OrthoDB" id="3206554at2759"/>
<keyword evidence="1" id="KW-0812">Transmembrane</keyword>
<dbReference type="PANTHER" id="PTHR40465:SF1">
    <property type="entry name" value="DUF6534 DOMAIN-CONTAINING PROTEIN"/>
    <property type="match status" value="1"/>
</dbReference>
<keyword evidence="3" id="KW-1185">Reference proteome</keyword>
<protein>
    <submittedName>
        <fullName evidence="2">Uncharacterized protein</fullName>
    </submittedName>
</protein>
<gene>
    <name evidence="2" type="ORF">BT96DRAFT_298101</name>
</gene>
<evidence type="ECO:0000313" key="3">
    <source>
        <dbReference type="Proteomes" id="UP000799118"/>
    </source>
</evidence>
<dbReference type="EMBL" id="ML769613">
    <property type="protein sequence ID" value="KAE9391790.1"/>
    <property type="molecule type" value="Genomic_DNA"/>
</dbReference>
<feature type="transmembrane region" description="Helical" evidence="1">
    <location>
        <begin position="88"/>
        <end position="107"/>
    </location>
</feature>
<dbReference type="PANTHER" id="PTHR40465">
    <property type="entry name" value="CHROMOSOME 1, WHOLE GENOME SHOTGUN SEQUENCE"/>
    <property type="match status" value="1"/>
</dbReference>
<evidence type="ECO:0000256" key="1">
    <source>
        <dbReference type="SAM" id="Phobius"/>
    </source>
</evidence>
<organism evidence="2 3">
    <name type="scientific">Gymnopus androsaceus JB14</name>
    <dbReference type="NCBI Taxonomy" id="1447944"/>
    <lineage>
        <taxon>Eukaryota</taxon>
        <taxon>Fungi</taxon>
        <taxon>Dikarya</taxon>
        <taxon>Basidiomycota</taxon>
        <taxon>Agaricomycotina</taxon>
        <taxon>Agaricomycetes</taxon>
        <taxon>Agaricomycetidae</taxon>
        <taxon>Agaricales</taxon>
        <taxon>Marasmiineae</taxon>
        <taxon>Omphalotaceae</taxon>
        <taxon>Gymnopus</taxon>
    </lineage>
</organism>
<feature type="transmembrane region" description="Helical" evidence="1">
    <location>
        <begin position="48"/>
        <end position="68"/>
    </location>
</feature>
<feature type="transmembrane region" description="Helical" evidence="1">
    <location>
        <begin position="12"/>
        <end position="36"/>
    </location>
</feature>
<reference evidence="2" key="1">
    <citation type="journal article" date="2019" name="Environ. Microbiol.">
        <title>Fungal ecological strategies reflected in gene transcription - a case study of two litter decomposers.</title>
        <authorList>
            <person name="Barbi F."/>
            <person name="Kohler A."/>
            <person name="Barry K."/>
            <person name="Baskaran P."/>
            <person name="Daum C."/>
            <person name="Fauchery L."/>
            <person name="Ihrmark K."/>
            <person name="Kuo A."/>
            <person name="LaButti K."/>
            <person name="Lipzen A."/>
            <person name="Morin E."/>
            <person name="Grigoriev I.V."/>
            <person name="Henrissat B."/>
            <person name="Lindahl B."/>
            <person name="Martin F."/>
        </authorList>
    </citation>
    <scope>NUCLEOTIDE SEQUENCE</scope>
    <source>
        <strain evidence="2">JB14</strain>
    </source>
</reference>
<proteinExistence type="predicted"/>
<dbReference type="AlphaFoldDB" id="A0A6A4H290"/>
<keyword evidence="1" id="KW-0472">Membrane</keyword>
<accession>A0A6A4H290</accession>
<keyword evidence="1" id="KW-1133">Transmembrane helix</keyword>
<evidence type="ECO:0000313" key="2">
    <source>
        <dbReference type="EMBL" id="KAE9391790.1"/>
    </source>
</evidence>